<dbReference type="SUPFAM" id="SSF53474">
    <property type="entry name" value="alpha/beta-Hydrolases"/>
    <property type="match status" value="1"/>
</dbReference>
<feature type="domain" description="Serine aminopeptidase S33" evidence="1">
    <location>
        <begin position="68"/>
        <end position="172"/>
    </location>
</feature>
<accession>A0AAW1MBJ6</accession>
<dbReference type="PANTHER" id="PTHR12277">
    <property type="entry name" value="ALPHA/BETA HYDROLASE DOMAIN-CONTAINING PROTEIN"/>
    <property type="match status" value="1"/>
</dbReference>
<proteinExistence type="predicted"/>
<dbReference type="AlphaFoldDB" id="A0AAW1MBJ6"/>
<dbReference type="EMBL" id="JBDFQZ010000003">
    <property type="protein sequence ID" value="KAK9742512.1"/>
    <property type="molecule type" value="Genomic_DNA"/>
</dbReference>
<evidence type="ECO:0000259" key="1">
    <source>
        <dbReference type="Pfam" id="PF12146"/>
    </source>
</evidence>
<evidence type="ECO:0000313" key="2">
    <source>
        <dbReference type="EMBL" id="KAK9742512.1"/>
    </source>
</evidence>
<comment type="caution">
    <text evidence="2">The sequence shown here is derived from an EMBL/GenBank/DDBJ whole genome shotgun (WGS) entry which is preliminary data.</text>
</comment>
<organism evidence="2 3">
    <name type="scientific">Saponaria officinalis</name>
    <name type="common">Common soapwort</name>
    <name type="synonym">Lychnis saponaria</name>
    <dbReference type="NCBI Taxonomy" id="3572"/>
    <lineage>
        <taxon>Eukaryota</taxon>
        <taxon>Viridiplantae</taxon>
        <taxon>Streptophyta</taxon>
        <taxon>Embryophyta</taxon>
        <taxon>Tracheophyta</taxon>
        <taxon>Spermatophyta</taxon>
        <taxon>Magnoliopsida</taxon>
        <taxon>eudicotyledons</taxon>
        <taxon>Gunneridae</taxon>
        <taxon>Pentapetalae</taxon>
        <taxon>Caryophyllales</taxon>
        <taxon>Caryophyllaceae</taxon>
        <taxon>Caryophylleae</taxon>
        <taxon>Saponaria</taxon>
    </lineage>
</organism>
<dbReference type="Proteomes" id="UP001443914">
    <property type="component" value="Unassembled WGS sequence"/>
</dbReference>
<dbReference type="InterPro" id="IPR022742">
    <property type="entry name" value="Hydrolase_4"/>
</dbReference>
<gene>
    <name evidence="2" type="ORF">RND81_03G178400</name>
</gene>
<protein>
    <recommendedName>
        <fullName evidence="1">Serine aminopeptidase S33 domain-containing protein</fullName>
    </recommendedName>
</protein>
<evidence type="ECO:0000313" key="3">
    <source>
        <dbReference type="Proteomes" id="UP001443914"/>
    </source>
</evidence>
<keyword evidence="3" id="KW-1185">Reference proteome</keyword>
<sequence>MGGVTSSIAAKMAFFPPTPASYTVVVNDGKLRIPEVVVRGNLDVMKLKTKAGNEIIGIYVRQHRVSTTLLFSHGNAADLGQIFGFLLHLSNSLRLNIMGYDYSGYGQSTGKPTEYNTYADIDAAYKCLKDKYGVKDENLILYGQSVGSGPTVDLASRTPNLRGLVLHSPILSGLRILFPFKGICCFDIYKNVDKIGRVNYPVLVIHGTADKVVNWSHGMQLHQLSKEKYEPLWLSGGGHNNLEHHPEYIRHLIKFVSYLNEAQCFRAESSHSSVNEADYRTNASVSQSMANSETLSWSAFRK</sequence>
<dbReference type="Gene3D" id="3.40.50.1820">
    <property type="entry name" value="alpha/beta hydrolase"/>
    <property type="match status" value="1"/>
</dbReference>
<dbReference type="Pfam" id="PF12146">
    <property type="entry name" value="Hydrolase_4"/>
    <property type="match status" value="1"/>
</dbReference>
<dbReference type="InterPro" id="IPR029058">
    <property type="entry name" value="AB_hydrolase_fold"/>
</dbReference>
<reference evidence="2" key="1">
    <citation type="submission" date="2024-03" db="EMBL/GenBank/DDBJ databases">
        <title>WGS assembly of Saponaria officinalis var. Norfolk2.</title>
        <authorList>
            <person name="Jenkins J."/>
            <person name="Shu S."/>
            <person name="Grimwood J."/>
            <person name="Barry K."/>
            <person name="Goodstein D."/>
            <person name="Schmutz J."/>
            <person name="Leebens-Mack J."/>
            <person name="Osbourn A."/>
        </authorList>
    </citation>
    <scope>NUCLEOTIDE SEQUENCE [LARGE SCALE GENOMIC DNA]</scope>
    <source>
        <strain evidence="2">JIC</strain>
    </source>
</reference>
<name>A0AAW1MBJ6_SAPOF</name>
<dbReference type="PANTHER" id="PTHR12277:SF130">
    <property type="entry name" value="ALPHA_BETA-HYDROLASES SUPERFAMILY PROTEIN"/>
    <property type="match status" value="1"/>
</dbReference>